<feature type="transmembrane region" description="Helical" evidence="13">
    <location>
        <begin position="12"/>
        <end position="31"/>
    </location>
</feature>
<dbReference type="InterPro" id="IPR002528">
    <property type="entry name" value="MATE_fam"/>
</dbReference>
<feature type="transmembrane region" description="Helical" evidence="13">
    <location>
        <begin position="95"/>
        <end position="117"/>
    </location>
</feature>
<keyword evidence="15" id="KW-1185">Reference proteome</keyword>
<dbReference type="GO" id="GO:0015297">
    <property type="term" value="F:antiporter activity"/>
    <property type="evidence" value="ECO:0007669"/>
    <property type="project" value="UniProtKB-KW"/>
</dbReference>
<dbReference type="InterPro" id="IPR048279">
    <property type="entry name" value="MdtK-like"/>
</dbReference>
<keyword evidence="10" id="KW-0406">Ion transport</keyword>
<evidence type="ECO:0000256" key="5">
    <source>
        <dbReference type="ARBA" id="ARBA00022448"/>
    </source>
</evidence>
<dbReference type="CDD" id="cd13138">
    <property type="entry name" value="MATE_yoeA_like"/>
    <property type="match status" value="1"/>
</dbReference>
<gene>
    <name evidence="14" type="ORF">H8S44_15545</name>
</gene>
<dbReference type="GO" id="GO:0005886">
    <property type="term" value="C:plasma membrane"/>
    <property type="evidence" value="ECO:0007669"/>
    <property type="project" value="UniProtKB-SubCell"/>
</dbReference>
<dbReference type="NCBIfam" id="TIGR00797">
    <property type="entry name" value="matE"/>
    <property type="match status" value="1"/>
</dbReference>
<comment type="similarity">
    <text evidence="3">Belongs to the multi antimicrobial extrusion (MATE) (TC 2.A.66.1) family.</text>
</comment>
<feature type="transmembrane region" description="Helical" evidence="13">
    <location>
        <begin position="420"/>
        <end position="438"/>
    </location>
</feature>
<evidence type="ECO:0000256" key="4">
    <source>
        <dbReference type="ARBA" id="ARBA00020268"/>
    </source>
</evidence>
<evidence type="ECO:0000313" key="15">
    <source>
        <dbReference type="Proteomes" id="UP000649345"/>
    </source>
</evidence>
<feature type="transmembrane region" description="Helical" evidence="13">
    <location>
        <begin position="51"/>
        <end position="74"/>
    </location>
</feature>
<evidence type="ECO:0000256" key="7">
    <source>
        <dbReference type="ARBA" id="ARBA00022475"/>
    </source>
</evidence>
<organism evidence="14 15">
    <name type="scientific">Anaerosacchariphilus hominis</name>
    <dbReference type="NCBI Taxonomy" id="2763017"/>
    <lineage>
        <taxon>Bacteria</taxon>
        <taxon>Bacillati</taxon>
        <taxon>Bacillota</taxon>
        <taxon>Clostridia</taxon>
        <taxon>Lachnospirales</taxon>
        <taxon>Lachnospiraceae</taxon>
        <taxon>Anaerosacchariphilus</taxon>
    </lineage>
</organism>
<feature type="transmembrane region" description="Helical" evidence="13">
    <location>
        <begin position="198"/>
        <end position="217"/>
    </location>
</feature>
<dbReference type="PANTHER" id="PTHR43298">
    <property type="entry name" value="MULTIDRUG RESISTANCE PROTEIN NORM-RELATED"/>
    <property type="match status" value="1"/>
</dbReference>
<dbReference type="InterPro" id="IPR050222">
    <property type="entry name" value="MATE_MdtK"/>
</dbReference>
<dbReference type="EMBL" id="JACOOR010000012">
    <property type="protein sequence ID" value="MBC5661163.1"/>
    <property type="molecule type" value="Genomic_DNA"/>
</dbReference>
<dbReference type="GO" id="GO:0006811">
    <property type="term" value="P:monoatomic ion transport"/>
    <property type="evidence" value="ECO:0007669"/>
    <property type="project" value="UniProtKB-KW"/>
</dbReference>
<evidence type="ECO:0000256" key="9">
    <source>
        <dbReference type="ARBA" id="ARBA00022989"/>
    </source>
</evidence>
<evidence type="ECO:0000256" key="8">
    <source>
        <dbReference type="ARBA" id="ARBA00022692"/>
    </source>
</evidence>
<evidence type="ECO:0000256" key="13">
    <source>
        <dbReference type="SAM" id="Phobius"/>
    </source>
</evidence>
<name>A0A923RNA6_9FIRM</name>
<evidence type="ECO:0000256" key="1">
    <source>
        <dbReference type="ARBA" id="ARBA00003408"/>
    </source>
</evidence>
<proteinExistence type="inferred from homology"/>
<sequence>MRQAERGDLTQGSIGRGMLLFALPFLGSSLIQQLYNTVDLIFVGRLLGTDAAAAVGAGSLLITLVLGFFTGMSVGVSVSVSHAYGAGNQKELHDLIHCAAGLALAASALLILFGIFLTPAVLRLMNTPEDIMELAVAYIRIYFLSMLPMVFYNIGSGILRAFGNSRSPMNYQLIGGIANVAGNAFFLCVLHMGVEGVALASLVSQMMAAVFTVGHLMKPDSECRLRIRDIALKKQVCGRILKIGIPAAIQSMVITLSNLIVQAQINSLGIVSIAAFTDYFKVENFVYLPIMAFGQANTTFCGQNYGAGKWQRMRKGTGVSILMGILVTVTVSTLLLTHGYGVFSLFSQNAEVIELGIRIAQVTFPFYFIYVFLEGFSGALRGTGKTMGPMAVILVNMCGIRMLSLWFLMRHYHSAEGVAGIYPITWMTTAVCLGVMYWRQNKKWKLEIG</sequence>
<evidence type="ECO:0000256" key="2">
    <source>
        <dbReference type="ARBA" id="ARBA00004651"/>
    </source>
</evidence>
<reference evidence="14" key="1">
    <citation type="submission" date="2020-08" db="EMBL/GenBank/DDBJ databases">
        <title>Genome public.</title>
        <authorList>
            <person name="Liu C."/>
            <person name="Sun Q."/>
        </authorList>
    </citation>
    <scope>NUCLEOTIDE SEQUENCE</scope>
    <source>
        <strain evidence="14">NSJ-68</strain>
    </source>
</reference>
<evidence type="ECO:0000256" key="11">
    <source>
        <dbReference type="ARBA" id="ARBA00023136"/>
    </source>
</evidence>
<evidence type="ECO:0000256" key="3">
    <source>
        <dbReference type="ARBA" id="ARBA00010199"/>
    </source>
</evidence>
<dbReference type="Pfam" id="PF01554">
    <property type="entry name" value="MatE"/>
    <property type="match status" value="2"/>
</dbReference>
<keyword evidence="9 13" id="KW-1133">Transmembrane helix</keyword>
<keyword evidence="6" id="KW-0050">Antiport</keyword>
<dbReference type="PIRSF" id="PIRSF006603">
    <property type="entry name" value="DinF"/>
    <property type="match status" value="1"/>
</dbReference>
<keyword evidence="5" id="KW-0813">Transport</keyword>
<keyword evidence="8 13" id="KW-0812">Transmembrane</keyword>
<keyword evidence="7" id="KW-1003">Cell membrane</keyword>
<evidence type="ECO:0000313" key="14">
    <source>
        <dbReference type="EMBL" id="MBC5661163.1"/>
    </source>
</evidence>
<accession>A0A923RNA6</accession>
<dbReference type="PANTHER" id="PTHR43298:SF2">
    <property type="entry name" value="FMN_FAD EXPORTER YEEO-RELATED"/>
    <property type="match status" value="1"/>
</dbReference>
<comment type="subcellular location">
    <subcellularLocation>
        <location evidence="2">Cell membrane</location>
        <topology evidence="2">Multi-pass membrane protein</topology>
    </subcellularLocation>
</comment>
<dbReference type="GO" id="GO:0042910">
    <property type="term" value="F:xenobiotic transmembrane transporter activity"/>
    <property type="evidence" value="ECO:0007669"/>
    <property type="project" value="InterPro"/>
</dbReference>
<comment type="caution">
    <text evidence="14">The sequence shown here is derived from an EMBL/GenBank/DDBJ whole genome shotgun (WGS) entry which is preliminary data.</text>
</comment>
<feature type="transmembrane region" description="Helical" evidence="13">
    <location>
        <begin position="171"/>
        <end position="192"/>
    </location>
</feature>
<dbReference type="AlphaFoldDB" id="A0A923RNA6"/>
<feature type="transmembrane region" description="Helical" evidence="13">
    <location>
        <begin position="388"/>
        <end position="408"/>
    </location>
</feature>
<evidence type="ECO:0000256" key="6">
    <source>
        <dbReference type="ARBA" id="ARBA00022449"/>
    </source>
</evidence>
<dbReference type="Proteomes" id="UP000649345">
    <property type="component" value="Unassembled WGS sequence"/>
</dbReference>
<feature type="transmembrane region" description="Helical" evidence="13">
    <location>
        <begin position="137"/>
        <end position="159"/>
    </location>
</feature>
<evidence type="ECO:0000256" key="10">
    <source>
        <dbReference type="ARBA" id="ARBA00023065"/>
    </source>
</evidence>
<comment type="function">
    <text evidence="1">Multidrug efflux pump.</text>
</comment>
<keyword evidence="11 13" id="KW-0472">Membrane</keyword>
<feature type="transmembrane region" description="Helical" evidence="13">
    <location>
        <begin position="355"/>
        <end position="376"/>
    </location>
</feature>
<feature type="transmembrane region" description="Helical" evidence="13">
    <location>
        <begin position="319"/>
        <end position="343"/>
    </location>
</feature>
<protein>
    <recommendedName>
        <fullName evidence="4">Probable multidrug resistance protein NorM</fullName>
    </recommendedName>
    <alternativeName>
        <fullName evidence="12">Multidrug-efflux transporter</fullName>
    </alternativeName>
</protein>
<evidence type="ECO:0000256" key="12">
    <source>
        <dbReference type="ARBA" id="ARBA00031636"/>
    </source>
</evidence>